<dbReference type="NCBIfam" id="TIGR00367">
    <property type="entry name" value="calcium/sodium antiporter"/>
    <property type="match status" value="1"/>
</dbReference>
<feature type="transmembrane region" description="Helical" evidence="5">
    <location>
        <begin position="128"/>
        <end position="145"/>
    </location>
</feature>
<comment type="subcellular location">
    <subcellularLocation>
        <location evidence="1">Membrane</location>
        <topology evidence="1">Multi-pass membrane protein</topology>
    </subcellularLocation>
</comment>
<gene>
    <name evidence="7" type="ORF">AALO17_06130</name>
</gene>
<dbReference type="RefSeq" id="WP_067555262.1">
    <property type="nucleotide sequence ID" value="NZ_CALFTW010000083.1"/>
</dbReference>
<keyword evidence="3 5" id="KW-1133">Transmembrane helix</keyword>
<dbReference type="GO" id="GO:0008273">
    <property type="term" value="F:calcium, potassium:sodium antiporter activity"/>
    <property type="evidence" value="ECO:0007669"/>
    <property type="project" value="TreeGrafter"/>
</dbReference>
<evidence type="ECO:0000259" key="6">
    <source>
        <dbReference type="Pfam" id="PF01699"/>
    </source>
</evidence>
<feature type="transmembrane region" description="Helical" evidence="5">
    <location>
        <begin position="105"/>
        <end position="122"/>
    </location>
</feature>
<dbReference type="EMBL" id="CP011391">
    <property type="protein sequence ID" value="AMK53747.1"/>
    <property type="molecule type" value="Genomic_DNA"/>
</dbReference>
<keyword evidence="4 5" id="KW-0472">Membrane</keyword>
<feature type="transmembrane region" description="Helical" evidence="5">
    <location>
        <begin position="262"/>
        <end position="280"/>
    </location>
</feature>
<dbReference type="AlphaFoldDB" id="A0A140DSX0"/>
<evidence type="ECO:0000256" key="1">
    <source>
        <dbReference type="ARBA" id="ARBA00004141"/>
    </source>
</evidence>
<feature type="transmembrane region" description="Helical" evidence="5">
    <location>
        <begin position="165"/>
        <end position="187"/>
    </location>
</feature>
<dbReference type="GO" id="GO:0005886">
    <property type="term" value="C:plasma membrane"/>
    <property type="evidence" value="ECO:0007669"/>
    <property type="project" value="TreeGrafter"/>
</dbReference>
<evidence type="ECO:0000256" key="5">
    <source>
        <dbReference type="SAM" id="Phobius"/>
    </source>
</evidence>
<dbReference type="PATRIC" id="fig|1702221.3.peg.586"/>
<dbReference type="GeneID" id="78477437"/>
<dbReference type="OrthoDB" id="9794225at2"/>
<evidence type="ECO:0000313" key="8">
    <source>
        <dbReference type="Proteomes" id="UP000069771"/>
    </source>
</evidence>
<keyword evidence="8" id="KW-1185">Reference proteome</keyword>
<sequence length="307" mass="32306">MEYLLLIAGFALLIKGADWFVDGAAGAAARMRIPTVIVGLTIVSLGTSLPELSVSLNAAIQGSNALALSNVVGSNLFNTLVVVGCSALIAPFVMGREIRYRDTTWNLGMTALLAVLCIGGTLTRFRGVILLAALALYLVILVRAAMASRKATQDAPANETPVWKILLLIAVGVACIIFGGDMTVNAARAIALSWGWSEALVGLTIVAIGTSLPELVTSVVAAKKGEAGLSIGNALGSNIMNIGFILGLSSAIHPIAVVPENMIDICILLAVALLIVVMAWRSDKMNRPRGWLFLGLYLGYFVYILLR</sequence>
<dbReference type="KEGG" id="fro:AALO17_06130"/>
<feature type="domain" description="Sodium/calcium exchanger membrane region" evidence="6">
    <location>
        <begin position="3"/>
        <end position="142"/>
    </location>
</feature>
<dbReference type="InterPro" id="IPR044880">
    <property type="entry name" value="NCX_ion-bd_dom_sf"/>
</dbReference>
<dbReference type="GO" id="GO:0006874">
    <property type="term" value="P:intracellular calcium ion homeostasis"/>
    <property type="evidence" value="ECO:0007669"/>
    <property type="project" value="TreeGrafter"/>
</dbReference>
<evidence type="ECO:0000256" key="3">
    <source>
        <dbReference type="ARBA" id="ARBA00022989"/>
    </source>
</evidence>
<keyword evidence="2 5" id="KW-0812">Transmembrane</keyword>
<feature type="transmembrane region" description="Helical" evidence="5">
    <location>
        <begin position="234"/>
        <end position="256"/>
    </location>
</feature>
<dbReference type="Pfam" id="PF01699">
    <property type="entry name" value="Na_Ca_ex"/>
    <property type="match status" value="2"/>
</dbReference>
<dbReference type="InterPro" id="IPR004481">
    <property type="entry name" value="K/Na/Ca-exchanger"/>
</dbReference>
<feature type="transmembrane region" description="Helical" evidence="5">
    <location>
        <begin position="289"/>
        <end position="306"/>
    </location>
</feature>
<evidence type="ECO:0000256" key="4">
    <source>
        <dbReference type="ARBA" id="ARBA00023136"/>
    </source>
</evidence>
<dbReference type="PANTHER" id="PTHR10846:SF8">
    <property type="entry name" value="INNER MEMBRANE PROTEIN YRBG"/>
    <property type="match status" value="1"/>
</dbReference>
<name>A0A140DSX0_9FIRM</name>
<accession>A0A140DSX0</accession>
<reference evidence="7 8" key="1">
    <citation type="journal article" date="2016" name="Gut Pathog.">
        <title>Whole genome sequencing of "Faecalibaculum rodentium" ALO17, isolated from C57BL/6J laboratory mouse feces.</title>
        <authorList>
            <person name="Lim S."/>
            <person name="Chang D.H."/>
            <person name="Ahn S."/>
            <person name="Kim B.C."/>
        </authorList>
    </citation>
    <scope>NUCLEOTIDE SEQUENCE [LARGE SCALE GENOMIC DNA]</scope>
    <source>
        <strain evidence="7 8">Alo17</strain>
    </source>
</reference>
<feature type="transmembrane region" description="Helical" evidence="5">
    <location>
        <begin position="199"/>
        <end position="222"/>
    </location>
</feature>
<dbReference type="GO" id="GO:0005262">
    <property type="term" value="F:calcium channel activity"/>
    <property type="evidence" value="ECO:0007669"/>
    <property type="project" value="TreeGrafter"/>
</dbReference>
<proteinExistence type="predicted"/>
<dbReference type="Proteomes" id="UP000069771">
    <property type="component" value="Chromosome"/>
</dbReference>
<organism evidence="7 8">
    <name type="scientific">Faecalibaculum rodentium</name>
    <dbReference type="NCBI Taxonomy" id="1702221"/>
    <lineage>
        <taxon>Bacteria</taxon>
        <taxon>Bacillati</taxon>
        <taxon>Bacillota</taxon>
        <taxon>Erysipelotrichia</taxon>
        <taxon>Erysipelotrichales</taxon>
        <taxon>Erysipelotrichaceae</taxon>
        <taxon>Faecalibaculum</taxon>
    </lineage>
</organism>
<evidence type="ECO:0000256" key="2">
    <source>
        <dbReference type="ARBA" id="ARBA00022692"/>
    </source>
</evidence>
<dbReference type="InterPro" id="IPR004837">
    <property type="entry name" value="NaCa_Exmemb"/>
</dbReference>
<protein>
    <recommendedName>
        <fullName evidence="6">Sodium/calcium exchanger membrane region domain-containing protein</fullName>
    </recommendedName>
</protein>
<dbReference type="PANTHER" id="PTHR10846">
    <property type="entry name" value="SODIUM/POTASSIUM/CALCIUM EXCHANGER"/>
    <property type="match status" value="1"/>
</dbReference>
<dbReference type="Gene3D" id="1.20.1420.30">
    <property type="entry name" value="NCX, central ion-binding region"/>
    <property type="match status" value="1"/>
</dbReference>
<feature type="transmembrane region" description="Helical" evidence="5">
    <location>
        <begin position="76"/>
        <end position="93"/>
    </location>
</feature>
<evidence type="ECO:0000313" key="7">
    <source>
        <dbReference type="EMBL" id="AMK53747.1"/>
    </source>
</evidence>
<feature type="domain" description="Sodium/calcium exchanger membrane region" evidence="6">
    <location>
        <begin position="165"/>
        <end position="305"/>
    </location>
</feature>
<dbReference type="STRING" id="1702221.AALO17_06130"/>